<feature type="compositionally biased region" description="Low complexity" evidence="1">
    <location>
        <begin position="52"/>
        <end position="62"/>
    </location>
</feature>
<dbReference type="SUPFAM" id="SSF48065">
    <property type="entry name" value="DBL homology domain (DH-domain)"/>
    <property type="match status" value="1"/>
</dbReference>
<feature type="compositionally biased region" description="Polar residues" evidence="1">
    <location>
        <begin position="132"/>
        <end position="147"/>
    </location>
</feature>
<dbReference type="InterPro" id="IPR011993">
    <property type="entry name" value="PH-like_dom_sf"/>
</dbReference>
<dbReference type="STRING" id="303518.ENSPNYP00000023790"/>
<proteinExistence type="predicted"/>
<dbReference type="PROSITE" id="PS50010">
    <property type="entry name" value="DH_2"/>
    <property type="match status" value="1"/>
</dbReference>
<name>A0A3B4GLA5_9CICH</name>
<dbReference type="Gene3D" id="2.30.29.30">
    <property type="entry name" value="Pleckstrin-homology domain (PH domain)/Phosphotyrosine-binding domain (PTB)"/>
    <property type="match status" value="1"/>
</dbReference>
<dbReference type="GeneTree" id="ENSGT00940000158845"/>
<organism evidence="3">
    <name type="scientific">Pundamilia nyererei</name>
    <dbReference type="NCBI Taxonomy" id="303518"/>
    <lineage>
        <taxon>Eukaryota</taxon>
        <taxon>Metazoa</taxon>
        <taxon>Chordata</taxon>
        <taxon>Craniata</taxon>
        <taxon>Vertebrata</taxon>
        <taxon>Euteleostomi</taxon>
        <taxon>Actinopterygii</taxon>
        <taxon>Neopterygii</taxon>
        <taxon>Teleostei</taxon>
        <taxon>Neoteleostei</taxon>
        <taxon>Acanthomorphata</taxon>
        <taxon>Ovalentaria</taxon>
        <taxon>Cichlomorphae</taxon>
        <taxon>Cichliformes</taxon>
        <taxon>Cichlidae</taxon>
        <taxon>African cichlids</taxon>
        <taxon>Pseudocrenilabrinae</taxon>
        <taxon>Haplochromini</taxon>
        <taxon>Pundamilia</taxon>
    </lineage>
</organism>
<feature type="domain" description="DH" evidence="2">
    <location>
        <begin position="224"/>
        <end position="389"/>
    </location>
</feature>
<sequence>MEAALKTRDSAHRRRSDSATSRSSISSRKSLSGLWLSSRLPEEKTNASSVLSITSTPAGSASPPTPQHTPLLRRLFRSSSSDESSDRVDITSCSPRLHRLDSSPCFTPSSSSFSLSSSSSSFSCRRQQLRKTQSFDCPATPETSRYSPSARALSEPVRRGNTGVFIRGLEVSSTEAADRTLCPRTPSHSWGGQGPHSPGTPSTPTGEPRPRSRWVILVLRLNFKLRHIVEEMVNTEREYVRSLRYIIHHYFPEMDRADLPQDLRGKRTVVFGNLEKLLDFHSQFFLKELEACSKHPLRQFGLYALYSKNKPKSDALLANHGHSFFRQLELGDKMDLSSYLLKPVQRMSKYALLLTDLMKEVGVAQEAELTALQSATNMVKFQLRHGNDLLFRGFLQQTAQGQLIRQDEFTVWSGRRKCQRRIFLFEELVLFSKPKKMEGGLDVFIYKHSFKVSSPRAGEPTRTSKNQTFILQATTTDAKHAWTNDIARILWTQATRNKGADGGAFRRASVSEINSPVCLSASRDAFEGDGVDGRGFVVSLPLRLYWLRQRLRVLPPPGSAARGALPLFPQQTAPQQPVHFSCECRQRHEGGGVRAFLNMFVISPSGSVILWEFL</sequence>
<dbReference type="PANTHER" id="PTHR45845:SF4">
    <property type="entry name" value="PLECKSTRIN HOMOLOGY DOMAIN CONTAINING, FAMILY G (WITH RHOGEF DOMAIN) MEMBER 4"/>
    <property type="match status" value="1"/>
</dbReference>
<dbReference type="InterPro" id="IPR035899">
    <property type="entry name" value="DBL_dom_sf"/>
</dbReference>
<dbReference type="CDD" id="cd00160">
    <property type="entry name" value="RhoGEF"/>
    <property type="match status" value="1"/>
</dbReference>
<accession>A0A3B4GLA5</accession>
<dbReference type="GO" id="GO:0005085">
    <property type="term" value="F:guanyl-nucleotide exchange factor activity"/>
    <property type="evidence" value="ECO:0007669"/>
    <property type="project" value="InterPro"/>
</dbReference>
<dbReference type="InterPro" id="IPR000219">
    <property type="entry name" value="DH_dom"/>
</dbReference>
<dbReference type="InterPro" id="IPR052231">
    <property type="entry name" value="Rho_GEF_signaling-related"/>
</dbReference>
<dbReference type="AlphaFoldDB" id="A0A3B4GLA5"/>
<evidence type="ECO:0000259" key="2">
    <source>
        <dbReference type="PROSITE" id="PS50010"/>
    </source>
</evidence>
<dbReference type="Gene3D" id="1.20.900.10">
    <property type="entry name" value="Dbl homology (DH) domain"/>
    <property type="match status" value="1"/>
</dbReference>
<feature type="compositionally biased region" description="Basic and acidic residues" evidence="1">
    <location>
        <begin position="1"/>
        <end position="10"/>
    </location>
</feature>
<feature type="compositionally biased region" description="Low complexity" evidence="1">
    <location>
        <begin position="195"/>
        <end position="206"/>
    </location>
</feature>
<feature type="region of interest" description="Disordered" evidence="1">
    <location>
        <begin position="1"/>
        <end position="70"/>
    </location>
</feature>
<evidence type="ECO:0000256" key="1">
    <source>
        <dbReference type="SAM" id="MobiDB-lite"/>
    </source>
</evidence>
<feature type="region of interest" description="Disordered" evidence="1">
    <location>
        <begin position="176"/>
        <end position="209"/>
    </location>
</feature>
<dbReference type="Pfam" id="PF00621">
    <property type="entry name" value="RhoGEF"/>
    <property type="match status" value="1"/>
</dbReference>
<dbReference type="Pfam" id="PF22697">
    <property type="entry name" value="SOS1_NGEF_PH"/>
    <property type="match status" value="1"/>
</dbReference>
<dbReference type="InterPro" id="IPR055251">
    <property type="entry name" value="SOS1_NGEF_PH"/>
</dbReference>
<feature type="region of interest" description="Disordered" evidence="1">
    <location>
        <begin position="132"/>
        <end position="155"/>
    </location>
</feature>
<dbReference type="SUPFAM" id="SSF50729">
    <property type="entry name" value="PH domain-like"/>
    <property type="match status" value="1"/>
</dbReference>
<protein>
    <recommendedName>
        <fullName evidence="2">DH domain-containing protein</fullName>
    </recommendedName>
</protein>
<dbReference type="Ensembl" id="ENSPNYT00000024373.1">
    <property type="protein sequence ID" value="ENSPNYP00000023790.1"/>
    <property type="gene ID" value="ENSPNYG00000017943.1"/>
</dbReference>
<feature type="compositionally biased region" description="Low complexity" evidence="1">
    <location>
        <begin position="18"/>
        <end position="32"/>
    </location>
</feature>
<dbReference type="PANTHER" id="PTHR45845">
    <property type="entry name" value="RHO GUANINE NUCLEOTIDE EXCHANGE FACTOR-RELATED"/>
    <property type="match status" value="1"/>
</dbReference>
<reference evidence="3" key="1">
    <citation type="submission" date="2023-09" db="UniProtKB">
        <authorList>
            <consortium name="Ensembl"/>
        </authorList>
    </citation>
    <scope>IDENTIFICATION</scope>
</reference>
<dbReference type="SMART" id="SM00325">
    <property type="entry name" value="RhoGEF"/>
    <property type="match status" value="1"/>
</dbReference>
<evidence type="ECO:0000313" key="3">
    <source>
        <dbReference type="Ensembl" id="ENSPNYP00000023790.1"/>
    </source>
</evidence>